<organism evidence="7 8">
    <name type="scientific">Stachybotrys elegans</name>
    <dbReference type="NCBI Taxonomy" id="80388"/>
    <lineage>
        <taxon>Eukaryota</taxon>
        <taxon>Fungi</taxon>
        <taxon>Dikarya</taxon>
        <taxon>Ascomycota</taxon>
        <taxon>Pezizomycotina</taxon>
        <taxon>Sordariomycetes</taxon>
        <taxon>Hypocreomycetidae</taxon>
        <taxon>Hypocreales</taxon>
        <taxon>Stachybotryaceae</taxon>
        <taxon>Stachybotrys</taxon>
    </lineage>
</organism>
<dbReference type="GO" id="GO:0030248">
    <property type="term" value="F:cellulose binding"/>
    <property type="evidence" value="ECO:0007669"/>
    <property type="project" value="InterPro"/>
</dbReference>
<dbReference type="GO" id="GO:0050660">
    <property type="term" value="F:flavin adenine dinucleotide binding"/>
    <property type="evidence" value="ECO:0007669"/>
    <property type="project" value="InterPro"/>
</dbReference>
<dbReference type="SUPFAM" id="SSF49344">
    <property type="entry name" value="CBD9-like"/>
    <property type="match status" value="1"/>
</dbReference>
<dbReference type="CDD" id="cd09630">
    <property type="entry name" value="CDH_like_cytochrome"/>
    <property type="match status" value="1"/>
</dbReference>
<keyword evidence="3" id="KW-0285">Flavoprotein</keyword>
<dbReference type="PANTHER" id="PTHR47190">
    <property type="entry name" value="DEHYDROGENASE, PUTATIVE-RELATED"/>
    <property type="match status" value="1"/>
</dbReference>
<dbReference type="PANTHER" id="PTHR47190:SF2">
    <property type="entry name" value="CELLOBIOSE DEHYDROGENASE (AFU_ORTHOLOGUE AFUA_2G17620)"/>
    <property type="match status" value="1"/>
</dbReference>
<dbReference type="Gene3D" id="3.30.410.10">
    <property type="entry name" value="Cholesterol Oxidase, domain 2"/>
    <property type="match status" value="1"/>
</dbReference>
<dbReference type="Proteomes" id="UP000813444">
    <property type="component" value="Unassembled WGS sequence"/>
</dbReference>
<evidence type="ECO:0000313" key="7">
    <source>
        <dbReference type="EMBL" id="KAH7323036.1"/>
    </source>
</evidence>
<dbReference type="Gene3D" id="3.50.50.60">
    <property type="entry name" value="FAD/NAD(P)-binding domain"/>
    <property type="match status" value="1"/>
</dbReference>
<dbReference type="InterPro" id="IPR015920">
    <property type="entry name" value="Cellobiose_DH-like_cyt"/>
</dbReference>
<dbReference type="SUPFAM" id="SSF57180">
    <property type="entry name" value="Cellulose-binding domain"/>
    <property type="match status" value="1"/>
</dbReference>
<feature type="signal peptide" evidence="5">
    <location>
        <begin position="1"/>
        <end position="22"/>
    </location>
</feature>
<proteinExistence type="inferred from homology"/>
<comment type="similarity">
    <text evidence="1 3">Belongs to the GMC oxidoreductase family.</text>
</comment>
<keyword evidence="3" id="KW-0274">FAD</keyword>
<dbReference type="InterPro" id="IPR035971">
    <property type="entry name" value="CBD_sf"/>
</dbReference>
<dbReference type="Pfam" id="PF13450">
    <property type="entry name" value="NAD_binding_8"/>
    <property type="match status" value="1"/>
</dbReference>
<dbReference type="SUPFAM" id="SSF51905">
    <property type="entry name" value="FAD/NAD(P)-binding domain"/>
    <property type="match status" value="1"/>
</dbReference>
<dbReference type="FunFam" id="2.60.40.1210:FF:000004">
    <property type="entry name" value="Cellobiose dehydrogenase"/>
    <property type="match status" value="1"/>
</dbReference>
<dbReference type="InterPro" id="IPR036188">
    <property type="entry name" value="FAD/NAD-bd_sf"/>
</dbReference>
<evidence type="ECO:0000256" key="4">
    <source>
        <dbReference type="SAM" id="MobiDB-lite"/>
    </source>
</evidence>
<dbReference type="Pfam" id="PF16010">
    <property type="entry name" value="CDH-cyt"/>
    <property type="match status" value="1"/>
</dbReference>
<sequence>MLSWKASTWLLALAAPVQHVLSQSPTPVQYTDPDTGIIFSTWRASGQASMRFGVSLPADALTVDADEFIGILECGVPTEGEGWCGLSLGGGMNSNLLLVAYPYEDEIHTAFKWSTGYAQPVPYAGDATLTQISSSINSTHFRLIYRCEGCLSWSHEGTTGGSPTSGGFMLLGWALGYDSPTGRECPETIQFVQHNYQSIFGGGLVAGSANAQYAQWAELADGNPPNECGGGGPDPPTTTTTAAPTGTPVPTGTSYDYIVVGAGAGGIPIADKLSEAGHSVLLIEKGPPSSGRWGGTMKPEWLGGTNLTRFDVPGLCNEIWVNSDGVACRDTDQMAGCVLGGGTAVNAGLWWRPNPADWDYNFPTGWRASDMSAATSRVFSRIPGTTTPSTDGRLYLQQGYDVISGGLQRSGWTFVDANASPALKNRTYARTPYMFSNGERGGPMATYLVSANRRNNFDLWTGTQVRRLIRTGGHITGVQVEPYVNGGYVGTVGTTAITGRVIVAAGTFGSARLLMRSGIGPRDQLLVVNGSTTDGPTFIGERSWINLPVGYNLEDHTNTDLVFTHPSIVHYDFYEAYDDPIPADEQAYLGRRQGILAQAAPNIGPLFFEEIRGTDNIVRQLQWTARVEGGHDVPNGNAMVVSQYLGRGAVSRGRMTLNNALTTVVSEQPYLRNQQDTEAVIRGIENLQNALRGVANLTWQYPPAGTTARQHVENMPAISSVRRANHWIGTNKMSTRDGRINNGDGVVDTNTKVYGTDNLFVVDASIFPGMVTTNPSSYIVIAAEHAAQRILGLRAPTPAARYAQCGGREWNGTFQCASGTTCTWINDYYWQCL</sequence>
<dbReference type="OrthoDB" id="413885at2759"/>
<feature type="compositionally biased region" description="Low complexity" evidence="4">
    <location>
        <begin position="237"/>
        <end position="248"/>
    </location>
</feature>
<dbReference type="SMART" id="SM00236">
    <property type="entry name" value="fCBD"/>
    <property type="match status" value="1"/>
</dbReference>
<feature type="domain" description="CBM1" evidence="6">
    <location>
        <begin position="797"/>
        <end position="833"/>
    </location>
</feature>
<dbReference type="InterPro" id="IPR000254">
    <property type="entry name" value="CBD"/>
</dbReference>
<evidence type="ECO:0000256" key="3">
    <source>
        <dbReference type="RuleBase" id="RU003968"/>
    </source>
</evidence>
<name>A0A8K0T0G6_9HYPO</name>
<dbReference type="GO" id="GO:0005975">
    <property type="term" value="P:carbohydrate metabolic process"/>
    <property type="evidence" value="ECO:0007669"/>
    <property type="project" value="InterPro"/>
</dbReference>
<dbReference type="SUPFAM" id="SSF54373">
    <property type="entry name" value="FAD-linked reductases, C-terminal domain"/>
    <property type="match status" value="1"/>
</dbReference>
<dbReference type="EMBL" id="JAGPNK010000004">
    <property type="protein sequence ID" value="KAH7323036.1"/>
    <property type="molecule type" value="Genomic_DNA"/>
</dbReference>
<dbReference type="Gene3D" id="2.60.40.1210">
    <property type="entry name" value="Cellobiose dehydrogenase, cytochrome domain"/>
    <property type="match status" value="1"/>
</dbReference>
<dbReference type="Pfam" id="PF05199">
    <property type="entry name" value="GMC_oxred_C"/>
    <property type="match status" value="1"/>
</dbReference>
<reference evidence="7" key="1">
    <citation type="journal article" date="2021" name="Nat. Commun.">
        <title>Genetic determinants of endophytism in the Arabidopsis root mycobiome.</title>
        <authorList>
            <person name="Mesny F."/>
            <person name="Miyauchi S."/>
            <person name="Thiergart T."/>
            <person name="Pickel B."/>
            <person name="Atanasova L."/>
            <person name="Karlsson M."/>
            <person name="Huettel B."/>
            <person name="Barry K.W."/>
            <person name="Haridas S."/>
            <person name="Chen C."/>
            <person name="Bauer D."/>
            <person name="Andreopoulos W."/>
            <person name="Pangilinan J."/>
            <person name="LaButti K."/>
            <person name="Riley R."/>
            <person name="Lipzen A."/>
            <person name="Clum A."/>
            <person name="Drula E."/>
            <person name="Henrissat B."/>
            <person name="Kohler A."/>
            <person name="Grigoriev I.V."/>
            <person name="Martin F.M."/>
            <person name="Hacquard S."/>
        </authorList>
    </citation>
    <scope>NUCLEOTIDE SEQUENCE</scope>
    <source>
        <strain evidence="7">MPI-CAGE-CH-0235</strain>
    </source>
</reference>
<evidence type="ECO:0000313" key="8">
    <source>
        <dbReference type="Proteomes" id="UP000813444"/>
    </source>
</evidence>
<dbReference type="PROSITE" id="PS51164">
    <property type="entry name" value="CBM1_2"/>
    <property type="match status" value="1"/>
</dbReference>
<feature type="chain" id="PRO_5035480829" evidence="5">
    <location>
        <begin position="23"/>
        <end position="833"/>
    </location>
</feature>
<dbReference type="InterPro" id="IPR000172">
    <property type="entry name" value="GMC_OxRdtase_N"/>
</dbReference>
<dbReference type="PROSITE" id="PS00623">
    <property type="entry name" value="GMC_OXRED_1"/>
    <property type="match status" value="1"/>
</dbReference>
<dbReference type="Pfam" id="PF00732">
    <property type="entry name" value="GMC_oxred_N"/>
    <property type="match status" value="1"/>
</dbReference>
<keyword evidence="8" id="KW-1185">Reference proteome</keyword>
<dbReference type="InterPro" id="IPR053208">
    <property type="entry name" value="GMC_Oxidoreductase_CD"/>
</dbReference>
<gene>
    <name evidence="7" type="ORF">B0I35DRAFT_350504</name>
</gene>
<comment type="caution">
    <text evidence="7">The sequence shown here is derived from an EMBL/GenBank/DDBJ whole genome shotgun (WGS) entry which is preliminary data.</text>
</comment>
<evidence type="ECO:0000256" key="2">
    <source>
        <dbReference type="ARBA" id="ARBA00022729"/>
    </source>
</evidence>
<evidence type="ECO:0000259" key="6">
    <source>
        <dbReference type="PROSITE" id="PS51164"/>
    </source>
</evidence>
<keyword evidence="2 5" id="KW-0732">Signal</keyword>
<feature type="region of interest" description="Disordered" evidence="4">
    <location>
        <begin position="221"/>
        <end position="248"/>
    </location>
</feature>
<dbReference type="GO" id="GO:0016614">
    <property type="term" value="F:oxidoreductase activity, acting on CH-OH group of donors"/>
    <property type="evidence" value="ECO:0007669"/>
    <property type="project" value="InterPro"/>
</dbReference>
<dbReference type="InterPro" id="IPR007867">
    <property type="entry name" value="GMC_OxRtase_C"/>
</dbReference>
<dbReference type="GO" id="GO:0005576">
    <property type="term" value="C:extracellular region"/>
    <property type="evidence" value="ECO:0007669"/>
    <property type="project" value="InterPro"/>
</dbReference>
<evidence type="ECO:0000256" key="5">
    <source>
        <dbReference type="SAM" id="SignalP"/>
    </source>
</evidence>
<dbReference type="PROSITE" id="PS00562">
    <property type="entry name" value="CBM1_1"/>
    <property type="match status" value="1"/>
</dbReference>
<accession>A0A8K0T0G6</accession>
<dbReference type="AlphaFoldDB" id="A0A8K0T0G6"/>
<dbReference type="Pfam" id="PF00734">
    <property type="entry name" value="CBM_1"/>
    <property type="match status" value="1"/>
</dbReference>
<evidence type="ECO:0000256" key="1">
    <source>
        <dbReference type="ARBA" id="ARBA00010790"/>
    </source>
</evidence>
<protein>
    <submittedName>
        <fullName evidence="7">Cellobiose dehydrogenase</fullName>
    </submittedName>
</protein>